<name>A0A5C6DFC4_9BACT</name>
<organism evidence="4 5">
    <name type="scientific">Novipirellula aureliae</name>
    <dbReference type="NCBI Taxonomy" id="2527966"/>
    <lineage>
        <taxon>Bacteria</taxon>
        <taxon>Pseudomonadati</taxon>
        <taxon>Planctomycetota</taxon>
        <taxon>Planctomycetia</taxon>
        <taxon>Pirellulales</taxon>
        <taxon>Pirellulaceae</taxon>
        <taxon>Novipirellula</taxon>
    </lineage>
</organism>
<dbReference type="Proteomes" id="UP000315471">
    <property type="component" value="Unassembled WGS sequence"/>
</dbReference>
<reference evidence="4 5" key="1">
    <citation type="submission" date="2019-02" db="EMBL/GenBank/DDBJ databases">
        <title>Deep-cultivation of Planctomycetes and their phenomic and genomic characterization uncovers novel biology.</title>
        <authorList>
            <person name="Wiegand S."/>
            <person name="Jogler M."/>
            <person name="Boedeker C."/>
            <person name="Pinto D."/>
            <person name="Vollmers J."/>
            <person name="Rivas-Marin E."/>
            <person name="Kohn T."/>
            <person name="Peeters S.H."/>
            <person name="Heuer A."/>
            <person name="Rast P."/>
            <person name="Oberbeckmann S."/>
            <person name="Bunk B."/>
            <person name="Jeske O."/>
            <person name="Meyerdierks A."/>
            <person name="Storesund J.E."/>
            <person name="Kallscheuer N."/>
            <person name="Luecker S."/>
            <person name="Lage O.M."/>
            <person name="Pohl T."/>
            <person name="Merkel B.J."/>
            <person name="Hornburger P."/>
            <person name="Mueller R.-W."/>
            <person name="Bruemmer F."/>
            <person name="Labrenz M."/>
            <person name="Spormann A.M."/>
            <person name="Op Den Camp H."/>
            <person name="Overmann J."/>
            <person name="Amann R."/>
            <person name="Jetten M.S.M."/>
            <person name="Mascher T."/>
            <person name="Medema M.H."/>
            <person name="Devos D.P."/>
            <person name="Kaster A.-K."/>
            <person name="Ovreas L."/>
            <person name="Rohde M."/>
            <person name="Galperin M.Y."/>
            <person name="Jogler C."/>
        </authorList>
    </citation>
    <scope>NUCLEOTIDE SEQUENCE [LARGE SCALE GENOMIC DNA]</scope>
    <source>
        <strain evidence="4 5">Q31b</strain>
    </source>
</reference>
<dbReference type="Gene3D" id="3.30.300.30">
    <property type="match status" value="1"/>
</dbReference>
<dbReference type="Pfam" id="PF00501">
    <property type="entry name" value="AMP-binding"/>
    <property type="match status" value="1"/>
</dbReference>
<dbReference type="InterPro" id="IPR045851">
    <property type="entry name" value="AMP-bd_C_sf"/>
</dbReference>
<dbReference type="PANTHER" id="PTHR43201">
    <property type="entry name" value="ACYL-COA SYNTHETASE"/>
    <property type="match status" value="1"/>
</dbReference>
<protein>
    <submittedName>
        <fullName evidence="4">Bifunctional protein Aas</fullName>
    </submittedName>
</protein>
<dbReference type="AlphaFoldDB" id="A0A5C6DFC4"/>
<dbReference type="GO" id="GO:0006631">
    <property type="term" value="P:fatty acid metabolic process"/>
    <property type="evidence" value="ECO:0007669"/>
    <property type="project" value="TreeGrafter"/>
</dbReference>
<evidence type="ECO:0000256" key="1">
    <source>
        <dbReference type="ARBA" id="ARBA00006432"/>
    </source>
</evidence>
<accession>A0A5C6DFC4</accession>
<evidence type="ECO:0000259" key="3">
    <source>
        <dbReference type="Pfam" id="PF00501"/>
    </source>
</evidence>
<evidence type="ECO:0000256" key="2">
    <source>
        <dbReference type="ARBA" id="ARBA00022598"/>
    </source>
</evidence>
<dbReference type="EMBL" id="SJPY01000013">
    <property type="protein sequence ID" value="TWU33649.1"/>
    <property type="molecule type" value="Genomic_DNA"/>
</dbReference>
<gene>
    <name evidence="4" type="primary">aas_2</name>
    <name evidence="4" type="ORF">Q31b_57060</name>
</gene>
<dbReference type="GO" id="GO:0031956">
    <property type="term" value="F:medium-chain fatty acid-CoA ligase activity"/>
    <property type="evidence" value="ECO:0007669"/>
    <property type="project" value="TreeGrafter"/>
</dbReference>
<dbReference type="Gene3D" id="3.40.50.12780">
    <property type="entry name" value="N-terminal domain of ligase-like"/>
    <property type="match status" value="1"/>
</dbReference>
<comment type="caution">
    <text evidence="4">The sequence shown here is derived from an EMBL/GenBank/DDBJ whole genome shotgun (WGS) entry which is preliminary data.</text>
</comment>
<proteinExistence type="inferred from homology"/>
<dbReference type="InterPro" id="IPR042099">
    <property type="entry name" value="ANL_N_sf"/>
</dbReference>
<comment type="similarity">
    <text evidence="1">Belongs to the ATP-dependent AMP-binding enzyme family.</text>
</comment>
<dbReference type="InterPro" id="IPR000873">
    <property type="entry name" value="AMP-dep_synth/lig_dom"/>
</dbReference>
<feature type="domain" description="AMP-dependent synthetase/ligase" evidence="3">
    <location>
        <begin position="14"/>
        <end position="368"/>
    </location>
</feature>
<sequence length="519" mass="56690">MFRCKVADSTGLELSGGRLLAASLVLRRVLIRSGIANSAQSSIGILLPPSVAAVLANLAVAFAGKTVVNLNYTFKNDRAQHCVTQCAITHVLTSRRFLKRRPFELSAEMIFVEDLAKLATWWDRLLCIAAGYLLPVTMLGRMLGLDKNSDDDLMAILFTSGTTTLPKGVMLSHGNIDASLNAIRNLYRVNRDDVTIGILPFFHAFGYSGTLWLPLVTDMAAVYHVDPFGSKEIGKLARRYKATVLFATPTFLKMYLRRCDADDFANLELAIVGAERLDPMLAKSFSEKFKATAVEGYGTTETSPWISVNVPASRTLQKGVTGDRSGTVGRPVPGVQVKVVDPESQVERPIGCEGLLLAHGANVMLGYWMQPQMTAEVLHDGWYNTGDFAKQDADGFITITGRQSRFSKLGGEMVPHEAVENAINQIVAPNADEGLQYAAVTAIPDTAKGERLIVIHTPPIKYSPTEIVQQLTENEFPPLWIPKPADFIEVNELPMTSMGKIDLGALKQIATTCGRFAEK</sequence>
<dbReference type="PANTHER" id="PTHR43201:SF5">
    <property type="entry name" value="MEDIUM-CHAIN ACYL-COA LIGASE ACSF2, MITOCHONDRIAL"/>
    <property type="match status" value="1"/>
</dbReference>
<evidence type="ECO:0000313" key="4">
    <source>
        <dbReference type="EMBL" id="TWU33649.1"/>
    </source>
</evidence>
<evidence type="ECO:0000313" key="5">
    <source>
        <dbReference type="Proteomes" id="UP000315471"/>
    </source>
</evidence>
<keyword evidence="2" id="KW-0436">Ligase</keyword>
<dbReference type="SUPFAM" id="SSF56801">
    <property type="entry name" value="Acetyl-CoA synthetase-like"/>
    <property type="match status" value="1"/>
</dbReference>
<keyword evidence="5" id="KW-1185">Reference proteome</keyword>